<sequence length="315" mass="35412">MNQYPDYMVPTGDYIAEWMEDEGVNAAELARQLDVSRKHVSKLLHGEAPLSHDMALKLENVTGVPARIWNLHEVGYREALARRKADRVLEDQYEQVKAFPLKYLRDNGFIAAGARDKTGTVRDLLKFLRVSSVDAFVRTWGEGAVAYRRSAVGHQDSPSLAVWLRAGELDVNDEDMPPYDRTRLEEAITDLRALTVEESAVGVRRAQDLLRECGVTLALIPAVPGLGIHGATRWFGGHPLIQLSGLWKSDDQFWFALFHEIGHVLLHDVKGLYLSDAKDEMEQEANEYASHVLVPEGCEDRLPSGRNIWAIREAC</sequence>
<dbReference type="Gene3D" id="1.10.260.40">
    <property type="entry name" value="lambda repressor-like DNA-binding domains"/>
    <property type="match status" value="1"/>
</dbReference>
<dbReference type="AlphaFoldDB" id="A0AAU8N226"/>
<protein>
    <submittedName>
        <fullName evidence="3">ImmA/IrrE family metallo-endopeptidase</fullName>
    </submittedName>
</protein>
<evidence type="ECO:0000256" key="1">
    <source>
        <dbReference type="ARBA" id="ARBA00007227"/>
    </source>
</evidence>
<gene>
    <name evidence="3" type="ORF">ABXS69_00410</name>
</gene>
<dbReference type="SUPFAM" id="SSF47413">
    <property type="entry name" value="lambda repressor-like DNA-binding domains"/>
    <property type="match status" value="1"/>
</dbReference>
<dbReference type="PANTHER" id="PTHR43236">
    <property type="entry name" value="ANTITOXIN HIGA1"/>
    <property type="match status" value="1"/>
</dbReference>
<dbReference type="RefSeq" id="WP_366180671.1">
    <property type="nucleotide sequence ID" value="NZ_CP159989.1"/>
</dbReference>
<dbReference type="InterPro" id="IPR052345">
    <property type="entry name" value="Rad_response_metalloprotease"/>
</dbReference>
<name>A0AAU8N226_9ACTO</name>
<dbReference type="PROSITE" id="PS50943">
    <property type="entry name" value="HTH_CROC1"/>
    <property type="match status" value="1"/>
</dbReference>
<dbReference type="Pfam" id="PF06114">
    <property type="entry name" value="Peptidase_M78"/>
    <property type="match status" value="1"/>
</dbReference>
<dbReference type="InterPro" id="IPR010982">
    <property type="entry name" value="Lambda_DNA-bd_dom_sf"/>
</dbReference>
<dbReference type="SMART" id="SM00530">
    <property type="entry name" value="HTH_XRE"/>
    <property type="match status" value="1"/>
</dbReference>
<organism evidence="3">
    <name type="scientific">Actinomyces timonensis</name>
    <dbReference type="NCBI Taxonomy" id="1288391"/>
    <lineage>
        <taxon>Bacteria</taxon>
        <taxon>Bacillati</taxon>
        <taxon>Actinomycetota</taxon>
        <taxon>Actinomycetes</taxon>
        <taxon>Actinomycetales</taxon>
        <taxon>Actinomycetaceae</taxon>
        <taxon>Actinomyces</taxon>
    </lineage>
</organism>
<dbReference type="Gene3D" id="1.10.10.2910">
    <property type="match status" value="1"/>
</dbReference>
<proteinExistence type="inferred from homology"/>
<dbReference type="GO" id="GO:0003677">
    <property type="term" value="F:DNA binding"/>
    <property type="evidence" value="ECO:0007669"/>
    <property type="project" value="InterPro"/>
</dbReference>
<dbReference type="EMBL" id="CP159989">
    <property type="protein sequence ID" value="XCP82430.1"/>
    <property type="molecule type" value="Genomic_DNA"/>
</dbReference>
<dbReference type="InterPro" id="IPR010359">
    <property type="entry name" value="IrrE_HExxH"/>
</dbReference>
<evidence type="ECO:0000259" key="2">
    <source>
        <dbReference type="PROSITE" id="PS50943"/>
    </source>
</evidence>
<dbReference type="PANTHER" id="PTHR43236:SF1">
    <property type="entry name" value="BLL7220 PROTEIN"/>
    <property type="match status" value="1"/>
</dbReference>
<dbReference type="Pfam" id="PF01381">
    <property type="entry name" value="HTH_3"/>
    <property type="match status" value="1"/>
</dbReference>
<reference evidence="3" key="1">
    <citation type="submission" date="2024-05" db="EMBL/GenBank/DDBJ databases">
        <title>Draft genome assemblies of 36 bacteria isolated from hibernating arctic ground squirrels.</title>
        <authorList>
            <person name="McKee H."/>
            <person name="Mullen L."/>
            <person name="Drown D.M."/>
            <person name="Duddleston K.N."/>
        </authorList>
    </citation>
    <scope>NUCLEOTIDE SEQUENCE</scope>
    <source>
        <strain evidence="3">AR004</strain>
    </source>
</reference>
<accession>A0AAU8N226</accession>
<evidence type="ECO:0000313" key="3">
    <source>
        <dbReference type="EMBL" id="XCP82430.1"/>
    </source>
</evidence>
<dbReference type="InterPro" id="IPR001387">
    <property type="entry name" value="Cro/C1-type_HTH"/>
</dbReference>
<comment type="similarity">
    <text evidence="1">Belongs to the short-chain fatty acyl-CoA assimilation regulator (ScfR) family.</text>
</comment>
<feature type="domain" description="HTH cro/C1-type" evidence="2">
    <location>
        <begin position="15"/>
        <end position="69"/>
    </location>
</feature>
<dbReference type="CDD" id="cd00093">
    <property type="entry name" value="HTH_XRE"/>
    <property type="match status" value="1"/>
</dbReference>